<feature type="domain" description="HTH asnC-type" evidence="4">
    <location>
        <begin position="4"/>
        <end position="90"/>
    </location>
</feature>
<dbReference type="InterPro" id="IPR036390">
    <property type="entry name" value="WH_DNA-bd_sf"/>
</dbReference>
<dbReference type="GO" id="GO:0043565">
    <property type="term" value="F:sequence-specific DNA binding"/>
    <property type="evidence" value="ECO:0007669"/>
    <property type="project" value="InterPro"/>
</dbReference>
<keyword evidence="6" id="KW-1185">Reference proteome</keyword>
<dbReference type="SMART" id="SM00344">
    <property type="entry name" value="HTH_ASNC"/>
    <property type="match status" value="1"/>
</dbReference>
<dbReference type="Pfam" id="PF01037">
    <property type="entry name" value="AsnC_trans_reg"/>
    <property type="match status" value="1"/>
</dbReference>
<accession>A0A1V2H376</accession>
<dbReference type="Pfam" id="PF13412">
    <property type="entry name" value="HTH_24"/>
    <property type="match status" value="1"/>
</dbReference>
<dbReference type="InterPro" id="IPR019887">
    <property type="entry name" value="Tscrpt_reg_AsnC/Lrp_C"/>
</dbReference>
<dbReference type="RefSeq" id="WP_076957290.1">
    <property type="nucleotide sequence ID" value="NZ_MLCO01000085.1"/>
</dbReference>
<dbReference type="InterPro" id="IPR011008">
    <property type="entry name" value="Dimeric_a/b-barrel"/>
</dbReference>
<dbReference type="SUPFAM" id="SSF54909">
    <property type="entry name" value="Dimeric alpha+beta barrel"/>
    <property type="match status" value="1"/>
</dbReference>
<dbReference type="GO" id="GO:0043200">
    <property type="term" value="P:response to amino acid"/>
    <property type="evidence" value="ECO:0007669"/>
    <property type="project" value="TreeGrafter"/>
</dbReference>
<evidence type="ECO:0000313" key="6">
    <source>
        <dbReference type="Proteomes" id="UP000188879"/>
    </source>
</evidence>
<keyword evidence="1" id="KW-0805">Transcription regulation</keyword>
<comment type="caution">
    <text evidence="5">The sequence shown here is derived from an EMBL/GenBank/DDBJ whole genome shotgun (WGS) entry which is preliminary data.</text>
</comment>
<dbReference type="AlphaFoldDB" id="A0A1V2H376"/>
<evidence type="ECO:0000313" key="5">
    <source>
        <dbReference type="EMBL" id="ONG54398.1"/>
    </source>
</evidence>
<evidence type="ECO:0000259" key="4">
    <source>
        <dbReference type="PROSITE" id="PS50956"/>
    </source>
</evidence>
<name>A0A1V2H376_9PROT</name>
<sequence>MTVLDETDRALLSLLRADARQPLTSLAAALDLSRATVKARIDRLLERGVIQGFTVVLRPEAEIAPIRAITMVEIDGNATDRITRRLQGLPSVTAIHATNGRWDLVLELEVASLEAFDAALREIRQIEGVANSESNLLLARRKG</sequence>
<dbReference type="PANTHER" id="PTHR30154:SF34">
    <property type="entry name" value="TRANSCRIPTIONAL REGULATOR AZLB"/>
    <property type="match status" value="1"/>
</dbReference>
<evidence type="ECO:0000256" key="1">
    <source>
        <dbReference type="ARBA" id="ARBA00023015"/>
    </source>
</evidence>
<dbReference type="Gene3D" id="3.30.70.920">
    <property type="match status" value="1"/>
</dbReference>
<dbReference type="PANTHER" id="PTHR30154">
    <property type="entry name" value="LEUCINE-RESPONSIVE REGULATORY PROTEIN"/>
    <property type="match status" value="1"/>
</dbReference>
<proteinExistence type="predicted"/>
<dbReference type="InterPro" id="IPR036388">
    <property type="entry name" value="WH-like_DNA-bd_sf"/>
</dbReference>
<dbReference type="PRINTS" id="PR00033">
    <property type="entry name" value="HTHASNC"/>
</dbReference>
<dbReference type="InterPro" id="IPR019888">
    <property type="entry name" value="Tscrpt_reg_AsnC-like"/>
</dbReference>
<dbReference type="InterPro" id="IPR000485">
    <property type="entry name" value="AsnC-type_HTH_dom"/>
</dbReference>
<gene>
    <name evidence="5" type="ORF">BKE38_10410</name>
</gene>
<dbReference type="Proteomes" id="UP000188879">
    <property type="component" value="Unassembled WGS sequence"/>
</dbReference>
<keyword evidence="2" id="KW-0238">DNA-binding</keyword>
<reference evidence="5 6" key="1">
    <citation type="submission" date="2016-10" db="EMBL/GenBank/DDBJ databases">
        <title>Draft Genome sequence of Roseomonas sp. strain M3.</title>
        <authorList>
            <person name="Subhash Y."/>
            <person name="Lee S."/>
        </authorList>
    </citation>
    <scope>NUCLEOTIDE SEQUENCE [LARGE SCALE GENOMIC DNA]</scope>
    <source>
        <strain evidence="5 6">M3</strain>
    </source>
</reference>
<dbReference type="OrthoDB" id="9809462at2"/>
<dbReference type="SUPFAM" id="SSF46785">
    <property type="entry name" value="Winged helix' DNA-binding domain"/>
    <property type="match status" value="1"/>
</dbReference>
<dbReference type="PROSITE" id="PS50956">
    <property type="entry name" value="HTH_ASNC_2"/>
    <property type="match status" value="1"/>
</dbReference>
<organism evidence="5 6">
    <name type="scientific">Teichococcus deserti</name>
    <dbReference type="NCBI Taxonomy" id="1817963"/>
    <lineage>
        <taxon>Bacteria</taxon>
        <taxon>Pseudomonadati</taxon>
        <taxon>Pseudomonadota</taxon>
        <taxon>Alphaproteobacteria</taxon>
        <taxon>Acetobacterales</taxon>
        <taxon>Roseomonadaceae</taxon>
        <taxon>Roseomonas</taxon>
    </lineage>
</organism>
<dbReference type="Gene3D" id="1.10.10.10">
    <property type="entry name" value="Winged helix-like DNA-binding domain superfamily/Winged helix DNA-binding domain"/>
    <property type="match status" value="1"/>
</dbReference>
<dbReference type="EMBL" id="MLCO01000085">
    <property type="protein sequence ID" value="ONG54398.1"/>
    <property type="molecule type" value="Genomic_DNA"/>
</dbReference>
<protein>
    <submittedName>
        <fullName evidence="5">AsnC family transcriptional regulator</fullName>
    </submittedName>
</protein>
<keyword evidence="3" id="KW-0804">Transcription</keyword>
<evidence type="ECO:0000256" key="2">
    <source>
        <dbReference type="ARBA" id="ARBA00023125"/>
    </source>
</evidence>
<dbReference type="GO" id="GO:0005829">
    <property type="term" value="C:cytosol"/>
    <property type="evidence" value="ECO:0007669"/>
    <property type="project" value="TreeGrafter"/>
</dbReference>
<evidence type="ECO:0000256" key="3">
    <source>
        <dbReference type="ARBA" id="ARBA00023163"/>
    </source>
</evidence>